<organism evidence="6 7">
    <name type="scientific">Pseudonocardia thermophila</name>
    <dbReference type="NCBI Taxonomy" id="1848"/>
    <lineage>
        <taxon>Bacteria</taxon>
        <taxon>Bacillati</taxon>
        <taxon>Actinomycetota</taxon>
        <taxon>Actinomycetes</taxon>
        <taxon>Pseudonocardiales</taxon>
        <taxon>Pseudonocardiaceae</taxon>
        <taxon>Pseudonocardia</taxon>
    </lineage>
</organism>
<keyword evidence="7" id="KW-1185">Reference proteome</keyword>
<accession>A0A1M6WRN3</accession>
<keyword evidence="1" id="KW-0805">Transcription regulation</keyword>
<sequence>MSESSGRSIRSGERGREVLDAAAAVFARKGYAQTSLDDIADELGATKGLIYHHYRSKESLLLDVLTTGAKTLIDGVRQIARSDGDPRARLRAMAREHVRITMTDVAYQRTAFRSLPMHVYLARRSVDERWGKLHELRAEHEGMFRDVIEQVLKEDGRTLDSVDTRTLARGMLGALNWVNVWYREERDQDVDGIADTLAEFVVNGVSPRP</sequence>
<dbReference type="InterPro" id="IPR041490">
    <property type="entry name" value="KstR2_TetR_C"/>
</dbReference>
<dbReference type="InterPro" id="IPR009057">
    <property type="entry name" value="Homeodomain-like_sf"/>
</dbReference>
<evidence type="ECO:0000256" key="4">
    <source>
        <dbReference type="PROSITE-ProRule" id="PRU00335"/>
    </source>
</evidence>
<dbReference type="SUPFAM" id="SSF48498">
    <property type="entry name" value="Tetracyclin repressor-like, C-terminal domain"/>
    <property type="match status" value="1"/>
</dbReference>
<evidence type="ECO:0000256" key="1">
    <source>
        <dbReference type="ARBA" id="ARBA00023015"/>
    </source>
</evidence>
<dbReference type="Proteomes" id="UP000184363">
    <property type="component" value="Unassembled WGS sequence"/>
</dbReference>
<dbReference type="GO" id="GO:0000976">
    <property type="term" value="F:transcription cis-regulatory region binding"/>
    <property type="evidence" value="ECO:0007669"/>
    <property type="project" value="TreeGrafter"/>
</dbReference>
<gene>
    <name evidence="6" type="ORF">SAMN05443637_11557</name>
</gene>
<evidence type="ECO:0000259" key="5">
    <source>
        <dbReference type="PROSITE" id="PS50977"/>
    </source>
</evidence>
<dbReference type="PRINTS" id="PR00455">
    <property type="entry name" value="HTHTETR"/>
</dbReference>
<keyword evidence="2 4" id="KW-0238">DNA-binding</keyword>
<feature type="domain" description="HTH tetR-type" evidence="5">
    <location>
        <begin position="12"/>
        <end position="72"/>
    </location>
</feature>
<proteinExistence type="predicted"/>
<name>A0A1M6WRN3_PSETH</name>
<dbReference type="Pfam" id="PF00440">
    <property type="entry name" value="TetR_N"/>
    <property type="match status" value="1"/>
</dbReference>
<evidence type="ECO:0000313" key="6">
    <source>
        <dbReference type="EMBL" id="SHK96185.1"/>
    </source>
</evidence>
<dbReference type="Pfam" id="PF17932">
    <property type="entry name" value="TetR_C_24"/>
    <property type="match status" value="1"/>
</dbReference>
<dbReference type="InterPro" id="IPR036271">
    <property type="entry name" value="Tet_transcr_reg_TetR-rel_C_sf"/>
</dbReference>
<dbReference type="SUPFAM" id="SSF46689">
    <property type="entry name" value="Homeodomain-like"/>
    <property type="match status" value="1"/>
</dbReference>
<evidence type="ECO:0000313" key="7">
    <source>
        <dbReference type="Proteomes" id="UP000184363"/>
    </source>
</evidence>
<dbReference type="OrthoDB" id="7252896at2"/>
<evidence type="ECO:0000256" key="3">
    <source>
        <dbReference type="ARBA" id="ARBA00023163"/>
    </source>
</evidence>
<dbReference type="Gene3D" id="1.10.357.10">
    <property type="entry name" value="Tetracycline Repressor, domain 2"/>
    <property type="match status" value="1"/>
</dbReference>
<protein>
    <submittedName>
        <fullName evidence="6">Transcriptional regulator, TetR family</fullName>
    </submittedName>
</protein>
<dbReference type="AlphaFoldDB" id="A0A1M6WRN3"/>
<feature type="DNA-binding region" description="H-T-H motif" evidence="4">
    <location>
        <begin position="35"/>
        <end position="54"/>
    </location>
</feature>
<dbReference type="STRING" id="1848.SAMN05443637_11557"/>
<dbReference type="GO" id="GO:0003700">
    <property type="term" value="F:DNA-binding transcription factor activity"/>
    <property type="evidence" value="ECO:0007669"/>
    <property type="project" value="TreeGrafter"/>
</dbReference>
<dbReference type="PROSITE" id="PS50977">
    <property type="entry name" value="HTH_TETR_2"/>
    <property type="match status" value="1"/>
</dbReference>
<dbReference type="RefSeq" id="WP_084755409.1">
    <property type="nucleotide sequence ID" value="NZ_FRAP01000015.1"/>
</dbReference>
<keyword evidence="3" id="KW-0804">Transcription</keyword>
<dbReference type="EMBL" id="FRAP01000015">
    <property type="protein sequence ID" value="SHK96185.1"/>
    <property type="molecule type" value="Genomic_DNA"/>
</dbReference>
<dbReference type="Gene3D" id="1.10.10.60">
    <property type="entry name" value="Homeodomain-like"/>
    <property type="match status" value="1"/>
</dbReference>
<dbReference type="PANTHER" id="PTHR30055:SF234">
    <property type="entry name" value="HTH-TYPE TRANSCRIPTIONAL REGULATOR BETI"/>
    <property type="match status" value="1"/>
</dbReference>
<reference evidence="6 7" key="1">
    <citation type="submission" date="2016-11" db="EMBL/GenBank/DDBJ databases">
        <authorList>
            <person name="Jaros S."/>
            <person name="Januszkiewicz K."/>
            <person name="Wedrychowicz H."/>
        </authorList>
    </citation>
    <scope>NUCLEOTIDE SEQUENCE [LARGE SCALE GENOMIC DNA]</scope>
    <source>
        <strain evidence="6 7">DSM 43832</strain>
    </source>
</reference>
<dbReference type="InterPro" id="IPR050109">
    <property type="entry name" value="HTH-type_TetR-like_transc_reg"/>
</dbReference>
<dbReference type="PANTHER" id="PTHR30055">
    <property type="entry name" value="HTH-TYPE TRANSCRIPTIONAL REGULATOR RUTR"/>
    <property type="match status" value="1"/>
</dbReference>
<evidence type="ECO:0000256" key="2">
    <source>
        <dbReference type="ARBA" id="ARBA00023125"/>
    </source>
</evidence>
<dbReference type="InterPro" id="IPR001647">
    <property type="entry name" value="HTH_TetR"/>
</dbReference>